<dbReference type="GO" id="GO:0005975">
    <property type="term" value="P:carbohydrate metabolic process"/>
    <property type="evidence" value="ECO:0007669"/>
    <property type="project" value="InterPro"/>
</dbReference>
<reference evidence="1 2" key="1">
    <citation type="submission" date="2016-10" db="EMBL/GenBank/DDBJ databases">
        <authorList>
            <person name="Varghese N."/>
            <person name="Submissions S."/>
        </authorList>
    </citation>
    <scope>NUCLEOTIDE SEQUENCE [LARGE SCALE GENOMIC DNA]</scope>
    <source>
        <strain evidence="1 2">CGMCC 1.3527</strain>
    </source>
</reference>
<organism evidence="1 2">
    <name type="scientific">Halorubrum xinjiangense</name>
    <dbReference type="NCBI Taxonomy" id="261291"/>
    <lineage>
        <taxon>Archaea</taxon>
        <taxon>Methanobacteriati</taxon>
        <taxon>Methanobacteriota</taxon>
        <taxon>Stenosarchaea group</taxon>
        <taxon>Halobacteria</taxon>
        <taxon>Halobacteriales</taxon>
        <taxon>Haloferacaceae</taxon>
        <taxon>Halorubrum</taxon>
    </lineage>
</organism>
<keyword evidence="2" id="KW-1185">Reference proteome</keyword>
<evidence type="ECO:0000313" key="1">
    <source>
        <dbReference type="EMBL" id="SDF26293.1"/>
    </source>
</evidence>
<dbReference type="RefSeq" id="WP_149797897.1">
    <property type="nucleotide sequence ID" value="NZ_FNBO01000003.1"/>
</dbReference>
<accession>A0A1G7JN11</accession>
<dbReference type="Proteomes" id="UP000324020">
    <property type="component" value="Unassembled WGS sequence"/>
</dbReference>
<protein>
    <recommendedName>
        <fullName evidence="3">Polysaccharide deacetylase</fullName>
    </recommendedName>
</protein>
<dbReference type="InterPro" id="IPR011330">
    <property type="entry name" value="Glyco_hydro/deAcase_b/a-brl"/>
</dbReference>
<sequence length="251" mass="28180">MAEHADQSAQIDRSTDGVEFTYDWYRRFLRRLTAAGYEFCSFGDPLGDRDVVLRHDVDLSLEAAVAMARIEADLGVESTYCVLLSSPLYNPLEGEHRRSLAEIESLGHDVIPHVSTHAYWTEGEVPDAAAIEQRVDEERTVLETVVSPSDAVSFHRPPPWVLDREFDGFRNAYAPKFFSEIGYVADSNQRWRDDPSFVDDLPETLQLLTHPGLWGERDAGFSGRVERAISDACTRAGRATRAEFLDGGSVR</sequence>
<evidence type="ECO:0000313" key="2">
    <source>
        <dbReference type="Proteomes" id="UP000324020"/>
    </source>
</evidence>
<evidence type="ECO:0008006" key="3">
    <source>
        <dbReference type="Google" id="ProtNLM"/>
    </source>
</evidence>
<proteinExistence type="predicted"/>
<name>A0A1G7JN11_9EURY</name>
<dbReference type="EMBL" id="FNBO01000003">
    <property type="protein sequence ID" value="SDF26293.1"/>
    <property type="molecule type" value="Genomic_DNA"/>
</dbReference>
<gene>
    <name evidence="1" type="ORF">SAMN04488067_10321</name>
</gene>
<dbReference type="SUPFAM" id="SSF88713">
    <property type="entry name" value="Glycoside hydrolase/deacetylase"/>
    <property type="match status" value="1"/>
</dbReference>
<dbReference type="OrthoDB" id="301436at2157"/>
<dbReference type="AlphaFoldDB" id="A0A1G7JN11"/>